<name>A0A0V1GV56_9BILA</name>
<organism evidence="1 2">
    <name type="scientific">Trichinella zimbabwensis</name>
    <dbReference type="NCBI Taxonomy" id="268475"/>
    <lineage>
        <taxon>Eukaryota</taxon>
        <taxon>Metazoa</taxon>
        <taxon>Ecdysozoa</taxon>
        <taxon>Nematoda</taxon>
        <taxon>Enoplea</taxon>
        <taxon>Dorylaimia</taxon>
        <taxon>Trichinellida</taxon>
        <taxon>Trichinellidae</taxon>
        <taxon>Trichinella</taxon>
    </lineage>
</organism>
<reference evidence="1 2" key="1">
    <citation type="submission" date="2015-01" db="EMBL/GenBank/DDBJ databases">
        <title>Evolution of Trichinella species and genotypes.</title>
        <authorList>
            <person name="Korhonen P.K."/>
            <person name="Edoardo P."/>
            <person name="Giuseppe L.R."/>
            <person name="Gasser R.B."/>
        </authorList>
    </citation>
    <scope>NUCLEOTIDE SEQUENCE [LARGE SCALE GENOMIC DNA]</scope>
    <source>
        <strain evidence="1">ISS1029</strain>
    </source>
</reference>
<accession>A0A0V1GV56</accession>
<gene>
    <name evidence="1" type="ORF">T11_5298</name>
</gene>
<dbReference type="AlphaFoldDB" id="A0A0V1GV56"/>
<protein>
    <submittedName>
        <fullName evidence="1">Uncharacterized protein</fullName>
    </submittedName>
</protein>
<sequence>MTLLDIEKLQLCYRPSALMQSKVSFVSKFVSTLALRNYYKLNKKQIVETSDFRICRLPGKSDLFLENVKNNHASLCKFT</sequence>
<dbReference type="Proteomes" id="UP000055024">
    <property type="component" value="Unassembled WGS sequence"/>
</dbReference>
<keyword evidence="2" id="KW-1185">Reference proteome</keyword>
<dbReference type="EMBL" id="JYDP01000245">
    <property type="protein sequence ID" value="KRZ02073.1"/>
    <property type="molecule type" value="Genomic_DNA"/>
</dbReference>
<evidence type="ECO:0000313" key="1">
    <source>
        <dbReference type="EMBL" id="KRZ02073.1"/>
    </source>
</evidence>
<evidence type="ECO:0000313" key="2">
    <source>
        <dbReference type="Proteomes" id="UP000055024"/>
    </source>
</evidence>
<comment type="caution">
    <text evidence="1">The sequence shown here is derived from an EMBL/GenBank/DDBJ whole genome shotgun (WGS) entry which is preliminary data.</text>
</comment>
<proteinExistence type="predicted"/>